<evidence type="ECO:0000313" key="1">
    <source>
        <dbReference type="EMBL" id="CBG26195.1"/>
    </source>
</evidence>
<dbReference type="Proteomes" id="UP000002622">
    <property type="component" value="Chromosome"/>
</dbReference>
<reference evidence="1 2" key="1">
    <citation type="journal article" date="2009" name="Genome Res.">
        <title>Epidemic multiple drug resistant Salmonella typhimurium causing invasive disease in sub-Saharan Africa have a distinct genotype.</title>
        <authorList>
            <person name="Kingsley R.A."/>
            <person name="Msefula C.L."/>
            <person name="Thomson N.R."/>
            <person name="Kariuki S."/>
            <person name="Holt K.E."/>
            <person name="Gordon M.A."/>
            <person name="Harris D."/>
            <person name="Clarke L."/>
            <person name="Whitehead S."/>
            <person name="Sangal V."/>
            <person name="Marsh K."/>
            <person name="Achtman M."/>
            <person name="Molyneux M.E."/>
            <person name="Cormican M."/>
            <person name="Parkhill J."/>
            <person name="Maclennan C.A."/>
            <person name="Heyderman R.S."/>
            <person name="Dougan G."/>
        </authorList>
    </citation>
    <scope>NUCLEOTIDE SEQUENCE [LARGE SCALE GENOMIC DNA]</scope>
    <source>
        <strain evidence="1 2">D23580</strain>
    </source>
</reference>
<evidence type="ECO:0000313" key="2">
    <source>
        <dbReference type="Proteomes" id="UP000002622"/>
    </source>
</evidence>
<protein>
    <submittedName>
        <fullName evidence="1">Phage tail completion protein</fullName>
    </submittedName>
</protein>
<gene>
    <name evidence="1" type="ordered locus">STMMW_31911</name>
</gene>
<name>A0A6C7IG71_SALTD</name>
<dbReference type="Pfam" id="PF06891">
    <property type="entry name" value="P2_Phage_GpR"/>
    <property type="match status" value="1"/>
</dbReference>
<dbReference type="InterPro" id="IPR009678">
    <property type="entry name" value="Phage_tail_completion_R"/>
</dbReference>
<dbReference type="KEGG" id="sev:STMMW_31911"/>
<dbReference type="AlphaFoldDB" id="A0A6C7IG71"/>
<proteinExistence type="predicted"/>
<organism evidence="1 2">
    <name type="scientific">Salmonella typhimurium (strain D23580)</name>
    <dbReference type="NCBI Taxonomy" id="568708"/>
    <lineage>
        <taxon>Bacteria</taxon>
        <taxon>Pseudomonadati</taxon>
        <taxon>Pseudomonadota</taxon>
        <taxon>Gammaproteobacteria</taxon>
        <taxon>Enterobacterales</taxon>
        <taxon>Enterobacteriaceae</taxon>
        <taxon>Salmonella</taxon>
    </lineage>
</organism>
<dbReference type="EMBL" id="FN424405">
    <property type="protein sequence ID" value="CBG26195.1"/>
    <property type="molecule type" value="Genomic_DNA"/>
</dbReference>
<sequence>MNSMQKHKSLRKALINAVPQLRNNPDMLRLFADNGHTDSRLESSLSFEKVYVLNVVVTDFTGDLDLIFVPVQAWLREHQPDIMTTDDGREKGFTWMIDINNDDSLDISISLRLTERTLVKEVDGALHVSYAPEPPLPEPVTRPVELYVNGELVSKWDE</sequence>
<accession>A0A6C7IG71</accession>